<dbReference type="AlphaFoldDB" id="A0A6J4QG87"/>
<name>A0A6J4QG87_9PSEU</name>
<organism evidence="1">
    <name type="scientific">uncultured Pseudonocardia sp</name>
    <dbReference type="NCBI Taxonomy" id="211455"/>
    <lineage>
        <taxon>Bacteria</taxon>
        <taxon>Bacillati</taxon>
        <taxon>Actinomycetota</taxon>
        <taxon>Actinomycetes</taxon>
        <taxon>Pseudonocardiales</taxon>
        <taxon>Pseudonocardiaceae</taxon>
        <taxon>Pseudonocardia</taxon>
        <taxon>environmental samples</taxon>
    </lineage>
</organism>
<gene>
    <name evidence="1" type="ORF">AVDCRST_MAG66-4235</name>
</gene>
<feature type="non-terminal residue" evidence="1">
    <location>
        <position position="53"/>
    </location>
</feature>
<protein>
    <submittedName>
        <fullName evidence="1">Uncharacterized protein</fullName>
    </submittedName>
</protein>
<accession>A0A6J4QG87</accession>
<reference evidence="1" key="1">
    <citation type="submission" date="2020-02" db="EMBL/GenBank/DDBJ databases">
        <authorList>
            <person name="Meier V. D."/>
        </authorList>
    </citation>
    <scope>NUCLEOTIDE SEQUENCE</scope>
    <source>
        <strain evidence="1">AVDCRST_MAG66</strain>
    </source>
</reference>
<proteinExistence type="predicted"/>
<evidence type="ECO:0000313" key="1">
    <source>
        <dbReference type="EMBL" id="CAA9444103.1"/>
    </source>
</evidence>
<sequence>MRSVHAVLERVARESRARLLAHLAASFRDLAGAEDALAEAVVAALRVWPEQGV</sequence>
<dbReference type="EMBL" id="CADCUS010000578">
    <property type="protein sequence ID" value="CAA9444103.1"/>
    <property type="molecule type" value="Genomic_DNA"/>
</dbReference>